<accession>A0A1V6TEA9</accession>
<sequence length="177" mass="20059">MAAATNTLEHFIWSTLPNTGGKLFVPQFEGKNMVDEFIKSSNTLLVKTTFLLLGFYQENFEYPFFTPLEIPGNGQYIQLLPIPKTTSLSTHLPSLGAAKKNIGLFVKAILEQPEKTLHGKYVSGYVEKLTLDQLLQKRAKVHGRNAHYVEIDQQTFKGLWSELGDKMITPMLEFHRS</sequence>
<feature type="domain" description="NmrA-like" evidence="3">
    <location>
        <begin position="2"/>
        <end position="165"/>
    </location>
</feature>
<dbReference type="STRING" id="303698.A0A1V6TEA9"/>
<dbReference type="Pfam" id="PF05368">
    <property type="entry name" value="NmrA"/>
    <property type="match status" value="1"/>
</dbReference>
<dbReference type="PANTHER" id="PTHR42748">
    <property type="entry name" value="NITROGEN METABOLITE REPRESSION PROTEIN NMRA FAMILY MEMBER"/>
    <property type="match status" value="1"/>
</dbReference>
<evidence type="ECO:0000256" key="2">
    <source>
        <dbReference type="ARBA" id="ARBA00022857"/>
    </source>
</evidence>
<dbReference type="Proteomes" id="UP000191285">
    <property type="component" value="Unassembled WGS sequence"/>
</dbReference>
<keyword evidence="2" id="KW-0521">NADP</keyword>
<organism evidence="4 5">
    <name type="scientific">Penicillium steckii</name>
    <dbReference type="NCBI Taxonomy" id="303698"/>
    <lineage>
        <taxon>Eukaryota</taxon>
        <taxon>Fungi</taxon>
        <taxon>Dikarya</taxon>
        <taxon>Ascomycota</taxon>
        <taxon>Pezizomycotina</taxon>
        <taxon>Eurotiomycetes</taxon>
        <taxon>Eurotiomycetidae</taxon>
        <taxon>Eurotiales</taxon>
        <taxon>Aspergillaceae</taxon>
        <taxon>Penicillium</taxon>
    </lineage>
</organism>
<evidence type="ECO:0000313" key="5">
    <source>
        <dbReference type="Proteomes" id="UP000191285"/>
    </source>
</evidence>
<dbReference type="SUPFAM" id="SSF51735">
    <property type="entry name" value="NAD(P)-binding Rossmann-fold domains"/>
    <property type="match status" value="1"/>
</dbReference>
<evidence type="ECO:0000313" key="4">
    <source>
        <dbReference type="EMBL" id="OQE24705.1"/>
    </source>
</evidence>
<gene>
    <name evidence="4" type="ORF">PENSTE_c007G10392</name>
</gene>
<dbReference type="EMBL" id="MLKD01000007">
    <property type="protein sequence ID" value="OQE24705.1"/>
    <property type="molecule type" value="Genomic_DNA"/>
</dbReference>
<reference evidence="5" key="1">
    <citation type="journal article" date="2017" name="Nat. Microbiol.">
        <title>Global analysis of biosynthetic gene clusters reveals vast potential of secondary metabolite production in Penicillium species.</title>
        <authorList>
            <person name="Nielsen J.C."/>
            <person name="Grijseels S."/>
            <person name="Prigent S."/>
            <person name="Ji B."/>
            <person name="Dainat J."/>
            <person name="Nielsen K.F."/>
            <person name="Frisvad J.C."/>
            <person name="Workman M."/>
            <person name="Nielsen J."/>
        </authorList>
    </citation>
    <scope>NUCLEOTIDE SEQUENCE [LARGE SCALE GENOMIC DNA]</scope>
    <source>
        <strain evidence="5">IBT 24891</strain>
    </source>
</reference>
<dbReference type="PANTHER" id="PTHR42748:SF28">
    <property type="entry name" value="NMRA-LIKE DOMAIN-CONTAINING PROTEIN"/>
    <property type="match status" value="1"/>
</dbReference>
<keyword evidence="5" id="KW-1185">Reference proteome</keyword>
<name>A0A1V6TEA9_9EURO</name>
<protein>
    <recommendedName>
        <fullName evidence="3">NmrA-like domain-containing protein</fullName>
    </recommendedName>
</protein>
<dbReference type="InterPro" id="IPR051164">
    <property type="entry name" value="NmrA-like_oxidored"/>
</dbReference>
<comment type="similarity">
    <text evidence="1">Belongs to the NmrA-type oxidoreductase family.</text>
</comment>
<dbReference type="InterPro" id="IPR036291">
    <property type="entry name" value="NAD(P)-bd_dom_sf"/>
</dbReference>
<proteinExistence type="inferred from homology"/>
<evidence type="ECO:0000256" key="1">
    <source>
        <dbReference type="ARBA" id="ARBA00006328"/>
    </source>
</evidence>
<dbReference type="Gene3D" id="3.40.50.720">
    <property type="entry name" value="NAD(P)-binding Rossmann-like Domain"/>
    <property type="match status" value="1"/>
</dbReference>
<dbReference type="GO" id="GO:0005634">
    <property type="term" value="C:nucleus"/>
    <property type="evidence" value="ECO:0007669"/>
    <property type="project" value="TreeGrafter"/>
</dbReference>
<dbReference type="InterPro" id="IPR008030">
    <property type="entry name" value="NmrA-like"/>
</dbReference>
<dbReference type="OrthoDB" id="3358371at2759"/>
<comment type="caution">
    <text evidence="4">The sequence shown here is derived from an EMBL/GenBank/DDBJ whole genome shotgun (WGS) entry which is preliminary data.</text>
</comment>
<evidence type="ECO:0000259" key="3">
    <source>
        <dbReference type="Pfam" id="PF05368"/>
    </source>
</evidence>
<dbReference type="AlphaFoldDB" id="A0A1V6TEA9"/>